<feature type="region of interest" description="Disordered" evidence="8">
    <location>
        <begin position="1"/>
        <end position="24"/>
    </location>
</feature>
<feature type="domain" description="Glycosyltransferase RgtA/B/C/D-like" evidence="10">
    <location>
        <begin position="87"/>
        <end position="241"/>
    </location>
</feature>
<dbReference type="InterPro" id="IPR050297">
    <property type="entry name" value="LipidA_mod_glycosyltrf_83"/>
</dbReference>
<evidence type="ECO:0000256" key="7">
    <source>
        <dbReference type="ARBA" id="ARBA00023136"/>
    </source>
</evidence>
<protein>
    <submittedName>
        <fullName evidence="12">Glycosyltransferase family 39 protein</fullName>
        <ecNumber evidence="12">2.4.-.-</ecNumber>
    </submittedName>
</protein>
<keyword evidence="2" id="KW-1003">Cell membrane</keyword>
<organism evidence="12 13">
    <name type="scientific">Arthrobacter horti</name>
    <dbReference type="NCBI Taxonomy" id="3068273"/>
    <lineage>
        <taxon>Bacteria</taxon>
        <taxon>Bacillati</taxon>
        <taxon>Actinomycetota</taxon>
        <taxon>Actinomycetes</taxon>
        <taxon>Micrococcales</taxon>
        <taxon>Micrococcaceae</taxon>
        <taxon>Arthrobacter</taxon>
    </lineage>
</organism>
<evidence type="ECO:0000256" key="3">
    <source>
        <dbReference type="ARBA" id="ARBA00022676"/>
    </source>
</evidence>
<dbReference type="InterPro" id="IPR038731">
    <property type="entry name" value="RgtA/B/C-like"/>
</dbReference>
<dbReference type="GO" id="GO:0016757">
    <property type="term" value="F:glycosyltransferase activity"/>
    <property type="evidence" value="ECO:0007669"/>
    <property type="project" value="UniProtKB-KW"/>
</dbReference>
<sequence length="669" mass="67942">MTASALTAPPGIHAPDRSATPPATRRQMPWRLGLGALILLSAALSVWGVWAGSRSEYYASIALSMSQNWHNFFFGAFDPAGTVTLDKIPGSFWIPALFIKVLGFSTASVILPNALASVAATVLAAFTAKRLAGPFAGLTAGAVLATTPILVAVSRSNQPETFFVLGLALTAWAAVRALTRASFGWLILAGVFVAASFQTYMLEAWAVWPALAAAYLCTAQPWLRKLWHTAVAGVISLGLSLSWIIAVALTPESNRPYVGSTLHNNPWEMVFGYNGLGRFGQNTADSTSYNSFTPPFSGSPSVLRLFNEQLAGQIGWLLPAAALAVVALFVLRQKPAVPVFLTVWLGTFAIMFSVVAGMHQFYTAALGVPVALAIGLAVGVARRRGVGWVLYSMLGLATVTALVIALMYGGYSLAVSGVQALLALGAAGLLLWETHRGAVLKVWTSLAILAGLILTPLVWSAVTLAHPNSINPVAGGVDYMGGGLGGFGQGGQRGFGAGPGTGSFAGRGSFQGTPPQGGAGFGPGGGAAGGFTGGGFGGQGGAGVTSTALLSYLSAHKGNAQYLVATFGAQEAAGIITGSGGQSVLPVGGFSGNDPVPSLEQFKALVSTGALKYVLMSGAGGMGGGPGGSASTGTSSEIRSWVQSNCTAVTATGVSGLYGCTVAAATTAG</sequence>
<keyword evidence="7 9" id="KW-0472">Membrane</keyword>
<comment type="caution">
    <text evidence="12">The sequence shown here is derived from an EMBL/GenBank/DDBJ whole genome shotgun (WGS) entry which is preliminary data.</text>
</comment>
<dbReference type="PANTHER" id="PTHR33908:SF3">
    <property type="entry name" value="UNDECAPRENYL PHOSPHATE-ALPHA-4-AMINO-4-DEOXY-L-ARABINOSE ARABINOSYL TRANSFERASE"/>
    <property type="match status" value="1"/>
</dbReference>
<comment type="subcellular location">
    <subcellularLocation>
        <location evidence="1">Cell membrane</location>
        <topology evidence="1">Multi-pass membrane protein</topology>
    </subcellularLocation>
</comment>
<feature type="transmembrane region" description="Helical" evidence="9">
    <location>
        <begin position="92"/>
        <end position="123"/>
    </location>
</feature>
<dbReference type="PANTHER" id="PTHR33908">
    <property type="entry name" value="MANNOSYLTRANSFERASE YKCB-RELATED"/>
    <property type="match status" value="1"/>
</dbReference>
<feature type="transmembrane region" description="Helical" evidence="9">
    <location>
        <begin position="361"/>
        <end position="381"/>
    </location>
</feature>
<evidence type="ECO:0000256" key="8">
    <source>
        <dbReference type="SAM" id="MobiDB-lite"/>
    </source>
</evidence>
<evidence type="ECO:0000256" key="5">
    <source>
        <dbReference type="ARBA" id="ARBA00022692"/>
    </source>
</evidence>
<feature type="transmembrane region" description="Helical" evidence="9">
    <location>
        <begin position="32"/>
        <end position="50"/>
    </location>
</feature>
<keyword evidence="4 12" id="KW-0808">Transferase</keyword>
<evidence type="ECO:0000259" key="11">
    <source>
        <dbReference type="Pfam" id="PF24878"/>
    </source>
</evidence>
<dbReference type="EC" id="2.4.-.-" evidence="12"/>
<gene>
    <name evidence="12" type="ORF">Q9R02_13805</name>
</gene>
<dbReference type="Proteomes" id="UP001232725">
    <property type="component" value="Unassembled WGS sequence"/>
</dbReference>
<evidence type="ECO:0000313" key="12">
    <source>
        <dbReference type="EMBL" id="MDP5228236.1"/>
    </source>
</evidence>
<feature type="transmembrane region" description="Helical" evidence="9">
    <location>
        <begin position="414"/>
        <end position="432"/>
    </location>
</feature>
<dbReference type="Pfam" id="PF24878">
    <property type="entry name" value="YkcB_C"/>
    <property type="match status" value="1"/>
</dbReference>
<feature type="transmembrane region" description="Helical" evidence="9">
    <location>
        <begin position="183"/>
        <end position="200"/>
    </location>
</feature>
<evidence type="ECO:0000256" key="9">
    <source>
        <dbReference type="SAM" id="Phobius"/>
    </source>
</evidence>
<dbReference type="Pfam" id="PF13231">
    <property type="entry name" value="PMT_2"/>
    <property type="match status" value="1"/>
</dbReference>
<evidence type="ECO:0000256" key="2">
    <source>
        <dbReference type="ARBA" id="ARBA00022475"/>
    </source>
</evidence>
<reference evidence="12 13" key="1">
    <citation type="submission" date="2023-08" db="EMBL/GenBank/DDBJ databases">
        <title>Arthrobacter horti sp. nov., isolated from forest soil.</title>
        <authorList>
            <person name="Park M."/>
        </authorList>
    </citation>
    <scope>NUCLEOTIDE SEQUENCE [LARGE SCALE GENOMIC DNA]</scope>
    <source>
        <strain evidence="12 13">YJM1</strain>
    </source>
</reference>
<name>A0ABT9IRL3_9MICC</name>
<evidence type="ECO:0000259" key="10">
    <source>
        <dbReference type="Pfam" id="PF13231"/>
    </source>
</evidence>
<keyword evidence="3 12" id="KW-0328">Glycosyltransferase</keyword>
<dbReference type="EMBL" id="JAVALS010000012">
    <property type="protein sequence ID" value="MDP5228236.1"/>
    <property type="molecule type" value="Genomic_DNA"/>
</dbReference>
<evidence type="ECO:0000256" key="4">
    <source>
        <dbReference type="ARBA" id="ARBA00022679"/>
    </source>
</evidence>
<dbReference type="InterPro" id="IPR056785">
    <property type="entry name" value="YkcA/B-like_C"/>
</dbReference>
<keyword evidence="6 9" id="KW-1133">Transmembrane helix</keyword>
<keyword evidence="5 9" id="KW-0812">Transmembrane</keyword>
<feature type="transmembrane region" description="Helical" evidence="9">
    <location>
        <begin position="439"/>
        <end position="459"/>
    </location>
</feature>
<keyword evidence="13" id="KW-1185">Reference proteome</keyword>
<feature type="transmembrane region" description="Helical" evidence="9">
    <location>
        <begin position="206"/>
        <end position="223"/>
    </location>
</feature>
<feature type="transmembrane region" description="Helical" evidence="9">
    <location>
        <begin position="161"/>
        <end position="178"/>
    </location>
</feature>
<evidence type="ECO:0000256" key="6">
    <source>
        <dbReference type="ARBA" id="ARBA00022989"/>
    </source>
</evidence>
<feature type="transmembrane region" description="Helical" evidence="9">
    <location>
        <begin position="337"/>
        <end position="355"/>
    </location>
</feature>
<proteinExistence type="predicted"/>
<feature type="transmembrane region" description="Helical" evidence="9">
    <location>
        <begin position="388"/>
        <end position="408"/>
    </location>
</feature>
<feature type="transmembrane region" description="Helical" evidence="9">
    <location>
        <begin position="310"/>
        <end position="330"/>
    </location>
</feature>
<evidence type="ECO:0000256" key="1">
    <source>
        <dbReference type="ARBA" id="ARBA00004651"/>
    </source>
</evidence>
<evidence type="ECO:0000313" key="13">
    <source>
        <dbReference type="Proteomes" id="UP001232725"/>
    </source>
</evidence>
<feature type="domain" description="Putative mannosyltransferase YkcA/B-like C-terminal" evidence="11">
    <location>
        <begin position="549"/>
        <end position="645"/>
    </location>
</feature>
<feature type="transmembrane region" description="Helical" evidence="9">
    <location>
        <begin position="230"/>
        <end position="249"/>
    </location>
</feature>
<accession>A0ABT9IRL3</accession>
<feature type="transmembrane region" description="Helical" evidence="9">
    <location>
        <begin position="135"/>
        <end position="155"/>
    </location>
</feature>